<protein>
    <submittedName>
        <fullName evidence="2">Uncharacterized protein</fullName>
    </submittedName>
</protein>
<dbReference type="AlphaFoldDB" id="A0A085MHB7"/>
<evidence type="ECO:0000313" key="2">
    <source>
        <dbReference type="EMBL" id="KFD56613.1"/>
    </source>
</evidence>
<reference evidence="2 3" key="1">
    <citation type="journal article" date="2014" name="Nat. Genet.">
        <title>Genome and transcriptome of the porcine whipworm Trichuris suis.</title>
        <authorList>
            <person name="Jex A.R."/>
            <person name="Nejsum P."/>
            <person name="Schwarz E.M."/>
            <person name="Hu L."/>
            <person name="Young N.D."/>
            <person name="Hall R.S."/>
            <person name="Korhonen P.K."/>
            <person name="Liao S."/>
            <person name="Thamsborg S."/>
            <person name="Xia J."/>
            <person name="Xu P."/>
            <person name="Wang S."/>
            <person name="Scheerlinck J.P."/>
            <person name="Hofmann A."/>
            <person name="Sternberg P.W."/>
            <person name="Wang J."/>
            <person name="Gasser R.B."/>
        </authorList>
    </citation>
    <scope>NUCLEOTIDE SEQUENCE [LARGE SCALE GENOMIC DNA]</scope>
    <source>
        <strain evidence="2">DCEP-RM93M</strain>
    </source>
</reference>
<evidence type="ECO:0000313" key="3">
    <source>
        <dbReference type="Proteomes" id="UP000030764"/>
    </source>
</evidence>
<sequence length="64" mass="7117">GESDQSLRSRGACLSVLTRPKIEHNLSGEPFSPKAHKGGALHHKQFHHQSRQWCSGWMGLGLEL</sequence>
<proteinExistence type="predicted"/>
<keyword evidence="3" id="KW-1185">Reference proteome</keyword>
<gene>
    <name evidence="2" type="ORF">M513_02289</name>
</gene>
<dbReference type="EMBL" id="KL363192">
    <property type="protein sequence ID" value="KFD56613.1"/>
    <property type="molecule type" value="Genomic_DNA"/>
</dbReference>
<feature type="compositionally biased region" description="Basic residues" evidence="1">
    <location>
        <begin position="34"/>
        <end position="43"/>
    </location>
</feature>
<feature type="non-terminal residue" evidence="2">
    <location>
        <position position="64"/>
    </location>
</feature>
<feature type="non-terminal residue" evidence="2">
    <location>
        <position position="1"/>
    </location>
</feature>
<accession>A0A085MHB7</accession>
<name>A0A085MHB7_9BILA</name>
<dbReference type="Proteomes" id="UP000030764">
    <property type="component" value="Unassembled WGS sequence"/>
</dbReference>
<organism evidence="2 3">
    <name type="scientific">Trichuris suis</name>
    <name type="common">pig whipworm</name>
    <dbReference type="NCBI Taxonomy" id="68888"/>
    <lineage>
        <taxon>Eukaryota</taxon>
        <taxon>Metazoa</taxon>
        <taxon>Ecdysozoa</taxon>
        <taxon>Nematoda</taxon>
        <taxon>Enoplea</taxon>
        <taxon>Dorylaimia</taxon>
        <taxon>Trichinellida</taxon>
        <taxon>Trichuridae</taxon>
        <taxon>Trichuris</taxon>
    </lineage>
</organism>
<evidence type="ECO:0000256" key="1">
    <source>
        <dbReference type="SAM" id="MobiDB-lite"/>
    </source>
</evidence>
<feature type="region of interest" description="Disordered" evidence="1">
    <location>
        <begin position="24"/>
        <end position="43"/>
    </location>
</feature>